<protein>
    <submittedName>
        <fullName evidence="2">Uncharacterized protein</fullName>
    </submittedName>
</protein>
<gene>
    <name evidence="2" type="ORF">L873DRAFT_1797092</name>
</gene>
<sequence length="511" mass="58346">MATKLDPHHLVALMNYAFKDKQDCSPRRLDPSLHTLKGGIVNNHETNVPTFPILDALAHISVSRKESQVVAISLQLNSRTKEIRLTVAENKKVTDGLVNHLTKVWRKLQALSCEYEKNRSGRWDKSQPRSLEMPKDVGLFEDRDKWSEGLGRFVKELIRWRVFLHEQGFERSLYRAVVALLLVVEVVSKLHDNPKDQLTESEWELVYLRSILANEHVRIVLADRKEFGCEILAKELGVMVAYSTSQSVGTVYWSRSCILVFRDYHLSEDPFQLRRALEKLTSLPHHIETLFRFAHSPRLRPALQYRLFTSAVPDKTHTVKLPASPQEWKSFLEVACHKRYDFQKMHAVELAEHFGSSKWVCPVHCECGLIQYLRTKQGNQWDHVPPFSYIGVSKLSCSACRIWIEALSERSGQKFCVGGSRGQWYWPWGIPRADGPLPEVMARKVLDEYLTYLVSRKLLRSGSESSSASSDGAEHGLSDDHRKGAEAGCDAIVQDRGGSEFGFFDAKYPDA</sequence>
<name>A0A3N4K9N1_9PEZI</name>
<dbReference type="AlphaFoldDB" id="A0A3N4K9N1"/>
<reference evidence="2 3" key="1">
    <citation type="journal article" date="2018" name="Nat. Ecol. Evol.">
        <title>Pezizomycetes genomes reveal the molecular basis of ectomycorrhizal truffle lifestyle.</title>
        <authorList>
            <person name="Murat C."/>
            <person name="Payen T."/>
            <person name="Noel B."/>
            <person name="Kuo A."/>
            <person name="Morin E."/>
            <person name="Chen J."/>
            <person name="Kohler A."/>
            <person name="Krizsan K."/>
            <person name="Balestrini R."/>
            <person name="Da Silva C."/>
            <person name="Montanini B."/>
            <person name="Hainaut M."/>
            <person name="Levati E."/>
            <person name="Barry K.W."/>
            <person name="Belfiori B."/>
            <person name="Cichocki N."/>
            <person name="Clum A."/>
            <person name="Dockter R.B."/>
            <person name="Fauchery L."/>
            <person name="Guy J."/>
            <person name="Iotti M."/>
            <person name="Le Tacon F."/>
            <person name="Lindquist E.A."/>
            <person name="Lipzen A."/>
            <person name="Malagnac F."/>
            <person name="Mello A."/>
            <person name="Molinier V."/>
            <person name="Miyauchi S."/>
            <person name="Poulain J."/>
            <person name="Riccioni C."/>
            <person name="Rubini A."/>
            <person name="Sitrit Y."/>
            <person name="Splivallo R."/>
            <person name="Traeger S."/>
            <person name="Wang M."/>
            <person name="Zifcakova L."/>
            <person name="Wipf D."/>
            <person name="Zambonelli A."/>
            <person name="Paolocci F."/>
            <person name="Nowrousian M."/>
            <person name="Ottonello S."/>
            <person name="Baldrian P."/>
            <person name="Spatafora J.W."/>
            <person name="Henrissat B."/>
            <person name="Nagy L.G."/>
            <person name="Aury J.M."/>
            <person name="Wincker P."/>
            <person name="Grigoriev I.V."/>
            <person name="Bonfante P."/>
            <person name="Martin F.M."/>
        </authorList>
    </citation>
    <scope>NUCLEOTIDE SEQUENCE [LARGE SCALE GENOMIC DNA]</scope>
    <source>
        <strain evidence="2 3">120613-1</strain>
    </source>
</reference>
<dbReference type="InterPro" id="IPR027796">
    <property type="entry name" value="OTT_1508_deam-like"/>
</dbReference>
<proteinExistence type="predicted"/>
<accession>A0A3N4K9N1</accession>
<dbReference type="Proteomes" id="UP000276215">
    <property type="component" value="Unassembled WGS sequence"/>
</dbReference>
<evidence type="ECO:0000313" key="2">
    <source>
        <dbReference type="EMBL" id="RPB06158.1"/>
    </source>
</evidence>
<dbReference type="Pfam" id="PF14441">
    <property type="entry name" value="OTT_1508_deam"/>
    <property type="match status" value="1"/>
</dbReference>
<feature type="compositionally biased region" description="Basic and acidic residues" evidence="1">
    <location>
        <begin position="472"/>
        <end position="482"/>
    </location>
</feature>
<evidence type="ECO:0000313" key="3">
    <source>
        <dbReference type="Proteomes" id="UP000276215"/>
    </source>
</evidence>
<dbReference type="OrthoDB" id="5308969at2759"/>
<dbReference type="EMBL" id="ML120351">
    <property type="protein sequence ID" value="RPB06158.1"/>
    <property type="molecule type" value="Genomic_DNA"/>
</dbReference>
<keyword evidence="3" id="KW-1185">Reference proteome</keyword>
<feature type="region of interest" description="Disordered" evidence="1">
    <location>
        <begin position="463"/>
        <end position="482"/>
    </location>
</feature>
<evidence type="ECO:0000256" key="1">
    <source>
        <dbReference type="SAM" id="MobiDB-lite"/>
    </source>
</evidence>
<organism evidence="2 3">
    <name type="scientific">Choiromyces venosus 120613-1</name>
    <dbReference type="NCBI Taxonomy" id="1336337"/>
    <lineage>
        <taxon>Eukaryota</taxon>
        <taxon>Fungi</taxon>
        <taxon>Dikarya</taxon>
        <taxon>Ascomycota</taxon>
        <taxon>Pezizomycotina</taxon>
        <taxon>Pezizomycetes</taxon>
        <taxon>Pezizales</taxon>
        <taxon>Tuberaceae</taxon>
        <taxon>Choiromyces</taxon>
    </lineage>
</organism>